<keyword evidence="6" id="KW-0862">Zinc</keyword>
<dbReference type="FunFam" id="3.30.160.60:FF:001498">
    <property type="entry name" value="Zinc finger protein 404"/>
    <property type="match status" value="1"/>
</dbReference>
<dbReference type="PANTHER" id="PTHR16515:SF66">
    <property type="entry name" value="C2H2-TYPE DOMAIN-CONTAINING PROTEIN"/>
    <property type="match status" value="1"/>
</dbReference>
<feature type="domain" description="C2H2-type" evidence="12">
    <location>
        <begin position="378"/>
        <end position="405"/>
    </location>
</feature>
<proteinExistence type="inferred from homology"/>
<dbReference type="FunFam" id="3.30.160.60:FF:000125">
    <property type="entry name" value="Putative zinc finger protein 143"/>
    <property type="match status" value="1"/>
</dbReference>
<dbReference type="GO" id="GO:0008270">
    <property type="term" value="F:zinc ion binding"/>
    <property type="evidence" value="ECO:0007669"/>
    <property type="project" value="UniProtKB-KW"/>
</dbReference>
<feature type="domain" description="C2H2-type" evidence="12">
    <location>
        <begin position="350"/>
        <end position="377"/>
    </location>
</feature>
<dbReference type="PANTHER" id="PTHR16515">
    <property type="entry name" value="PR DOMAIN ZINC FINGER PROTEIN"/>
    <property type="match status" value="1"/>
</dbReference>
<dbReference type="GO" id="GO:0005634">
    <property type="term" value="C:nucleus"/>
    <property type="evidence" value="ECO:0007669"/>
    <property type="project" value="UniProtKB-SubCell"/>
</dbReference>
<dbReference type="GO" id="GO:0010468">
    <property type="term" value="P:regulation of gene expression"/>
    <property type="evidence" value="ECO:0007669"/>
    <property type="project" value="TreeGrafter"/>
</dbReference>
<evidence type="ECO:0000256" key="3">
    <source>
        <dbReference type="ARBA" id="ARBA00022723"/>
    </source>
</evidence>
<evidence type="ECO:0000256" key="8">
    <source>
        <dbReference type="ARBA" id="ARBA00023163"/>
    </source>
</evidence>
<feature type="domain" description="C2H2-type" evidence="12">
    <location>
        <begin position="406"/>
        <end position="435"/>
    </location>
</feature>
<feature type="compositionally biased region" description="Basic and acidic residues" evidence="11">
    <location>
        <begin position="596"/>
        <end position="614"/>
    </location>
</feature>
<evidence type="ECO:0000256" key="7">
    <source>
        <dbReference type="ARBA" id="ARBA00023015"/>
    </source>
</evidence>
<dbReference type="SUPFAM" id="SSF57667">
    <property type="entry name" value="beta-beta-alpha zinc fingers"/>
    <property type="match status" value="3"/>
</dbReference>
<evidence type="ECO:0000256" key="9">
    <source>
        <dbReference type="ARBA" id="ARBA00023242"/>
    </source>
</evidence>
<comment type="similarity">
    <text evidence="2">Belongs to the krueppel C2H2-type zinc-finger protein family.</text>
</comment>
<dbReference type="InterPro" id="IPR013087">
    <property type="entry name" value="Znf_C2H2_type"/>
</dbReference>
<sequence length="652" mass="73648">MCLSFCSSMSSTSYLFVAALNCTTSANIQFSSSSVIFTRAATISPTFIREYFEGCVVSRKDILFKVQDLSHQVSRFKYQLVSGVGASCNVSIAEPGSWEMHLLLHVWSFRGGGGFGADSWPISAFGLASVFDLIWKESVRRGHWPVSTQRVETGELAVRQVIETSSYARKRCLPVTVVHFYSSFLRPRNSQSVERRLGRLHFRGGEPAFVWEESGKPMRIKKPKSAGSNPNLLVFGSLVYCETSALDFGASEAGGSMADDYTNHGQLDNLHHNQEDVKVGPSAPPPVPIQQQHLPLDILTPERKVRGRKKGSTNKNKDGLSWAGIDQRNPELFGLSRAEIRQRRQGIKAYKCSHCNKAFANSSYLFQHNRIHLGIKPYICEICQRKFTQLSHLQQHTRTHTGEKPYGCQYPGCNKSFSQLSNLQSHSRSHQTDRPFKCNSCYKCFYDEPTLLEHIPRHIESKHLKTHICLYCGKSYSQEIHLTKHMQKHAERTNQRPPGSGNALINQNASPAERATDNAGTENENPGEEQQHPFWPKVFPIPGTANTLVEAMSQYELYRQQMGNNLPGEHYLASTNHQKSQTENHNRPMNGVSDTSENRENLRMPQDQHQEQMHRQQQHAATSPGPPPTHQQMIISPSPLYLFKLQQNNHPN</sequence>
<keyword evidence="4" id="KW-0677">Repeat</keyword>
<feature type="region of interest" description="Disordered" evidence="11">
    <location>
        <begin position="484"/>
        <end position="539"/>
    </location>
</feature>
<dbReference type="InterPro" id="IPR050331">
    <property type="entry name" value="Zinc_finger"/>
</dbReference>
<protein>
    <recommendedName>
        <fullName evidence="12">C2H2-type domain-containing protein</fullName>
    </recommendedName>
</protein>
<evidence type="ECO:0000256" key="4">
    <source>
        <dbReference type="ARBA" id="ARBA00022737"/>
    </source>
</evidence>
<evidence type="ECO:0000256" key="11">
    <source>
        <dbReference type="SAM" id="MobiDB-lite"/>
    </source>
</evidence>
<name>A0A7R9APZ4_TIMSH</name>
<evidence type="ECO:0000256" key="1">
    <source>
        <dbReference type="ARBA" id="ARBA00004123"/>
    </source>
</evidence>
<dbReference type="InterPro" id="IPR036236">
    <property type="entry name" value="Znf_C2H2_sf"/>
</dbReference>
<dbReference type="SMART" id="SM00355">
    <property type="entry name" value="ZnF_C2H2"/>
    <property type="match status" value="5"/>
</dbReference>
<reference evidence="13" key="1">
    <citation type="submission" date="2020-11" db="EMBL/GenBank/DDBJ databases">
        <authorList>
            <person name="Tran Van P."/>
        </authorList>
    </citation>
    <scope>NUCLEOTIDE SEQUENCE</scope>
</reference>
<evidence type="ECO:0000313" key="13">
    <source>
        <dbReference type="EMBL" id="CAD7258333.1"/>
    </source>
</evidence>
<accession>A0A7R9APZ4</accession>
<comment type="subcellular location">
    <subcellularLocation>
        <location evidence="1">Nucleus</location>
    </subcellularLocation>
</comment>
<dbReference type="PROSITE" id="PS50157">
    <property type="entry name" value="ZINC_FINGER_C2H2_2"/>
    <property type="match status" value="5"/>
</dbReference>
<evidence type="ECO:0000259" key="12">
    <source>
        <dbReference type="PROSITE" id="PS50157"/>
    </source>
</evidence>
<organism evidence="13">
    <name type="scientific">Timema shepardi</name>
    <name type="common">Walking stick</name>
    <dbReference type="NCBI Taxonomy" id="629360"/>
    <lineage>
        <taxon>Eukaryota</taxon>
        <taxon>Metazoa</taxon>
        <taxon>Ecdysozoa</taxon>
        <taxon>Arthropoda</taxon>
        <taxon>Hexapoda</taxon>
        <taxon>Insecta</taxon>
        <taxon>Pterygota</taxon>
        <taxon>Neoptera</taxon>
        <taxon>Polyneoptera</taxon>
        <taxon>Phasmatodea</taxon>
        <taxon>Timematodea</taxon>
        <taxon>Timematoidea</taxon>
        <taxon>Timematidae</taxon>
        <taxon>Timema</taxon>
    </lineage>
</organism>
<dbReference type="AlphaFoldDB" id="A0A7R9APZ4"/>
<keyword evidence="7" id="KW-0805">Transcription regulation</keyword>
<feature type="region of interest" description="Disordered" evidence="11">
    <location>
        <begin position="576"/>
        <end position="634"/>
    </location>
</feature>
<evidence type="ECO:0000256" key="6">
    <source>
        <dbReference type="ARBA" id="ARBA00022833"/>
    </source>
</evidence>
<gene>
    <name evidence="13" type="ORF">TSIB3V08_LOCUS2570</name>
</gene>
<dbReference type="Gene3D" id="3.30.160.60">
    <property type="entry name" value="Classic Zinc Finger"/>
    <property type="match status" value="4"/>
</dbReference>
<evidence type="ECO:0000256" key="2">
    <source>
        <dbReference type="ARBA" id="ARBA00006991"/>
    </source>
</evidence>
<dbReference type="EMBL" id="OC000790">
    <property type="protein sequence ID" value="CAD7258333.1"/>
    <property type="molecule type" value="Genomic_DNA"/>
</dbReference>
<keyword evidence="3" id="KW-0479">Metal-binding</keyword>
<dbReference type="FunFam" id="3.30.160.60:FF:000017">
    <property type="entry name" value="zinc finger protein 62 homolog"/>
    <property type="match status" value="1"/>
</dbReference>
<feature type="domain" description="C2H2-type" evidence="12">
    <location>
        <begin position="467"/>
        <end position="497"/>
    </location>
</feature>
<keyword evidence="5 10" id="KW-0863">Zinc-finger</keyword>
<evidence type="ECO:0000256" key="5">
    <source>
        <dbReference type="ARBA" id="ARBA00022771"/>
    </source>
</evidence>
<dbReference type="PROSITE" id="PS00028">
    <property type="entry name" value="ZINC_FINGER_C2H2_1"/>
    <property type="match status" value="5"/>
</dbReference>
<keyword evidence="9" id="KW-0539">Nucleus</keyword>
<evidence type="ECO:0000256" key="10">
    <source>
        <dbReference type="PROSITE-ProRule" id="PRU00042"/>
    </source>
</evidence>
<feature type="domain" description="C2H2-type" evidence="12">
    <location>
        <begin position="436"/>
        <end position="463"/>
    </location>
</feature>
<keyword evidence="8" id="KW-0804">Transcription</keyword>
<dbReference type="Pfam" id="PF00096">
    <property type="entry name" value="zf-C2H2"/>
    <property type="match status" value="4"/>
</dbReference>